<dbReference type="EMBL" id="RZNX01000001">
    <property type="protein sequence ID" value="RUT35764.1"/>
    <property type="molecule type" value="Genomic_DNA"/>
</dbReference>
<protein>
    <submittedName>
        <fullName evidence="1">Uncharacterized protein</fullName>
    </submittedName>
</protein>
<organism evidence="1 2">
    <name type="scientific">Paenibacillus zeisoli</name>
    <dbReference type="NCBI Taxonomy" id="2496267"/>
    <lineage>
        <taxon>Bacteria</taxon>
        <taxon>Bacillati</taxon>
        <taxon>Bacillota</taxon>
        <taxon>Bacilli</taxon>
        <taxon>Bacillales</taxon>
        <taxon>Paenibacillaceae</taxon>
        <taxon>Paenibacillus</taxon>
    </lineage>
</organism>
<keyword evidence="2" id="KW-1185">Reference proteome</keyword>
<dbReference type="Proteomes" id="UP000272464">
    <property type="component" value="Unassembled WGS sequence"/>
</dbReference>
<gene>
    <name evidence="1" type="ORF">EJP77_01735</name>
</gene>
<evidence type="ECO:0000313" key="1">
    <source>
        <dbReference type="EMBL" id="RUT35764.1"/>
    </source>
</evidence>
<proteinExistence type="predicted"/>
<accession>A0A3S1D9K7</accession>
<dbReference type="RefSeq" id="WP_127197463.1">
    <property type="nucleotide sequence ID" value="NZ_RZNX01000001.1"/>
</dbReference>
<comment type="caution">
    <text evidence="1">The sequence shown here is derived from an EMBL/GenBank/DDBJ whole genome shotgun (WGS) entry which is preliminary data.</text>
</comment>
<dbReference type="OrthoDB" id="361945at2"/>
<reference evidence="1 2" key="1">
    <citation type="submission" date="2018-12" db="EMBL/GenBank/DDBJ databases">
        <authorList>
            <person name="Sun L."/>
            <person name="Chen Z."/>
        </authorList>
    </citation>
    <scope>NUCLEOTIDE SEQUENCE [LARGE SCALE GENOMIC DNA]</scope>
    <source>
        <strain evidence="1 2">3-5-3</strain>
    </source>
</reference>
<name>A0A3S1D9K7_9BACL</name>
<evidence type="ECO:0000313" key="2">
    <source>
        <dbReference type="Proteomes" id="UP000272464"/>
    </source>
</evidence>
<sequence>MNVVDNLPEPIKLENLMKIHALLNIILCRDEWIRYHSFLPEWKDKISMAKIDNGAGDHLFILFAPQGTILKGFDHESELSPYARDEHEIWPGIYDEVPKELLLLLEDEAIVNEDVTFCIWRRNCDSEWQKGKVEFPKGEEDGSNFLLGTIFQTPEDFVEFAKDYFDLTPPLYIVANIYKGTPITAEMIQMLNPDCDVEEVFQELGSTFSNNTAENNKR</sequence>
<dbReference type="AlphaFoldDB" id="A0A3S1D9K7"/>